<dbReference type="InterPro" id="IPR036663">
    <property type="entry name" value="Fumarylacetoacetase_C_sf"/>
</dbReference>
<reference evidence="3 4" key="1">
    <citation type="submission" date="2018-10" db="EMBL/GenBank/DDBJ databases">
        <title>Bacillus Keqinensis sp. nov., a moderately halophilic bacterium isolated from a saline-alkaline lake.</title>
        <authorList>
            <person name="Wang H."/>
        </authorList>
    </citation>
    <scope>NUCLEOTIDE SEQUENCE [LARGE SCALE GENOMIC DNA]</scope>
    <source>
        <strain evidence="3 4">KQ-3</strain>
    </source>
</reference>
<dbReference type="InterPro" id="IPR011234">
    <property type="entry name" value="Fumarylacetoacetase-like_C"/>
</dbReference>
<dbReference type="Pfam" id="PF01557">
    <property type="entry name" value="FAA_hydrolase"/>
    <property type="match status" value="1"/>
</dbReference>
<dbReference type="GO" id="GO:0005737">
    <property type="term" value="C:cytoplasm"/>
    <property type="evidence" value="ECO:0007669"/>
    <property type="project" value="TreeGrafter"/>
</dbReference>
<evidence type="ECO:0000313" key="3">
    <source>
        <dbReference type="EMBL" id="RNA67072.1"/>
    </source>
</evidence>
<evidence type="ECO:0000256" key="1">
    <source>
        <dbReference type="ARBA" id="ARBA00023239"/>
    </source>
</evidence>
<comment type="caution">
    <text evidence="3">The sequence shown here is derived from an EMBL/GenBank/DDBJ whole genome shotgun (WGS) entry which is preliminary data.</text>
</comment>
<accession>A0A3M7TNP2</accession>
<dbReference type="AlphaFoldDB" id="A0A3M7TNP2"/>
<keyword evidence="4" id="KW-1185">Reference proteome</keyword>
<name>A0A3M7TNP2_9BACI</name>
<dbReference type="SUPFAM" id="SSF56529">
    <property type="entry name" value="FAH"/>
    <property type="match status" value="1"/>
</dbReference>
<proteinExistence type="predicted"/>
<organism evidence="3 4">
    <name type="scientific">Alteribacter keqinensis</name>
    <dbReference type="NCBI Taxonomy" id="2483800"/>
    <lineage>
        <taxon>Bacteria</taxon>
        <taxon>Bacillati</taxon>
        <taxon>Bacillota</taxon>
        <taxon>Bacilli</taxon>
        <taxon>Bacillales</taxon>
        <taxon>Bacillaceae</taxon>
        <taxon>Alteribacter</taxon>
    </lineage>
</organism>
<dbReference type="Gene3D" id="3.90.850.10">
    <property type="entry name" value="Fumarylacetoacetase-like, C-terminal domain"/>
    <property type="match status" value="1"/>
</dbReference>
<dbReference type="Proteomes" id="UP000278746">
    <property type="component" value="Unassembled WGS sequence"/>
</dbReference>
<dbReference type="PANTHER" id="PTHR30143:SF0">
    <property type="entry name" value="2-KETO-4-PENTENOATE HYDRATASE"/>
    <property type="match status" value="1"/>
</dbReference>
<keyword evidence="1" id="KW-0456">Lyase</keyword>
<feature type="domain" description="Fumarylacetoacetase-like C-terminal" evidence="2">
    <location>
        <begin position="87"/>
        <end position="257"/>
    </location>
</feature>
<dbReference type="GO" id="GO:0008684">
    <property type="term" value="F:2-oxopent-4-enoate hydratase activity"/>
    <property type="evidence" value="ECO:0007669"/>
    <property type="project" value="TreeGrafter"/>
</dbReference>
<dbReference type="EMBL" id="RHIB01000003">
    <property type="protein sequence ID" value="RNA67072.1"/>
    <property type="molecule type" value="Genomic_DNA"/>
</dbReference>
<evidence type="ECO:0000259" key="2">
    <source>
        <dbReference type="Pfam" id="PF01557"/>
    </source>
</evidence>
<dbReference type="OrthoDB" id="9792137at2"/>
<dbReference type="InterPro" id="IPR050772">
    <property type="entry name" value="Hydratase-Decarb/MhpD_sf"/>
</dbReference>
<sequence>MSLKVKEYADCLLEAEKKRNGIQPLTEIHPELSIEEAYGVQMETIKRKVASGNRVVGRKIGLTSAAMQKLLGVDEPDYGHLLDTMKIENEGVVSFKHVMQPKAEAEVAFVLKEDLAKKVITVDDVLKATAYVVPAIEIVDSRIADWKIKLPDTIADNASSGLFVLGNTPFNTDDVNLEELTMRAYKNGEFVNEGSGKDVLGHPAACVAWLGEKLHELGSSLKAGDIILSGALSAAVDMEPGDTFHAEFDQLGTVKVTFGP</sequence>
<protein>
    <submittedName>
        <fullName evidence="3">2-keto-4-pentenoate hydratase</fullName>
    </submittedName>
</protein>
<evidence type="ECO:0000313" key="4">
    <source>
        <dbReference type="Proteomes" id="UP000278746"/>
    </source>
</evidence>
<dbReference type="RefSeq" id="WP_122901151.1">
    <property type="nucleotide sequence ID" value="NZ_RHIB01000003.1"/>
</dbReference>
<gene>
    <name evidence="3" type="ORF">EBO34_17940</name>
</gene>
<dbReference type="PANTHER" id="PTHR30143">
    <property type="entry name" value="ACID HYDRATASE"/>
    <property type="match status" value="1"/>
</dbReference>